<dbReference type="Proteomes" id="UP001457282">
    <property type="component" value="Unassembled WGS sequence"/>
</dbReference>
<organism evidence="5 6">
    <name type="scientific">Rubus argutus</name>
    <name type="common">Southern blackberry</name>
    <dbReference type="NCBI Taxonomy" id="59490"/>
    <lineage>
        <taxon>Eukaryota</taxon>
        <taxon>Viridiplantae</taxon>
        <taxon>Streptophyta</taxon>
        <taxon>Embryophyta</taxon>
        <taxon>Tracheophyta</taxon>
        <taxon>Spermatophyta</taxon>
        <taxon>Magnoliopsida</taxon>
        <taxon>eudicotyledons</taxon>
        <taxon>Gunneridae</taxon>
        <taxon>Pentapetalae</taxon>
        <taxon>rosids</taxon>
        <taxon>fabids</taxon>
        <taxon>Rosales</taxon>
        <taxon>Rosaceae</taxon>
        <taxon>Rosoideae</taxon>
        <taxon>Rosoideae incertae sedis</taxon>
        <taxon>Rubus</taxon>
    </lineage>
</organism>
<evidence type="ECO:0000256" key="2">
    <source>
        <dbReference type="SAM" id="MobiDB-lite"/>
    </source>
</evidence>
<evidence type="ECO:0000259" key="4">
    <source>
        <dbReference type="Pfam" id="PF14372"/>
    </source>
</evidence>
<feature type="domain" description="HAT C-terminal dimerisation" evidence="3">
    <location>
        <begin position="575"/>
        <end position="658"/>
    </location>
</feature>
<dbReference type="Pfam" id="PF14372">
    <property type="entry name" value="hAT-like_RNase-H"/>
    <property type="match status" value="1"/>
</dbReference>
<dbReference type="Pfam" id="PF05699">
    <property type="entry name" value="Dimer_Tnp_hAT"/>
    <property type="match status" value="1"/>
</dbReference>
<comment type="caution">
    <text evidence="5">The sequence shown here is derived from an EMBL/GenBank/DDBJ whole genome shotgun (WGS) entry which is preliminary data.</text>
</comment>
<feature type="compositionally biased region" description="Low complexity" evidence="2">
    <location>
        <begin position="1"/>
        <end position="18"/>
    </location>
</feature>
<dbReference type="InterPro" id="IPR012337">
    <property type="entry name" value="RNaseH-like_sf"/>
</dbReference>
<keyword evidence="6" id="KW-1185">Reference proteome</keyword>
<feature type="region of interest" description="Disordered" evidence="2">
    <location>
        <begin position="683"/>
        <end position="703"/>
    </location>
</feature>
<feature type="domain" description="hAT-like transposase RNase-H fold" evidence="4">
    <location>
        <begin position="459"/>
        <end position="528"/>
    </location>
</feature>
<dbReference type="SMART" id="SM00614">
    <property type="entry name" value="ZnF_BED"/>
    <property type="match status" value="1"/>
</dbReference>
<dbReference type="SUPFAM" id="SSF53098">
    <property type="entry name" value="Ribonuclease H-like"/>
    <property type="match status" value="1"/>
</dbReference>
<gene>
    <name evidence="5" type="ORF">M0R45_018729</name>
</gene>
<dbReference type="EMBL" id="JBEDUW010000004">
    <property type="protein sequence ID" value="KAK9931454.1"/>
    <property type="molecule type" value="Genomic_DNA"/>
</dbReference>
<evidence type="ECO:0000313" key="5">
    <source>
        <dbReference type="EMBL" id="KAK9931454.1"/>
    </source>
</evidence>
<feature type="compositionally biased region" description="Polar residues" evidence="2">
    <location>
        <begin position="693"/>
        <end position="703"/>
    </location>
</feature>
<dbReference type="AlphaFoldDB" id="A0AAW1X5W3"/>
<feature type="compositionally biased region" description="Polar residues" evidence="2">
    <location>
        <begin position="19"/>
        <end position="30"/>
    </location>
</feature>
<name>A0AAW1X5W3_RUBAR</name>
<dbReference type="GO" id="GO:0046983">
    <property type="term" value="F:protein dimerization activity"/>
    <property type="evidence" value="ECO:0007669"/>
    <property type="project" value="InterPro"/>
</dbReference>
<protein>
    <recommendedName>
        <fullName evidence="7">BED-type domain-containing protein</fullName>
    </recommendedName>
</protein>
<keyword evidence="1" id="KW-0238">DNA-binding</keyword>
<feature type="region of interest" description="Disordered" evidence="2">
    <location>
        <begin position="1"/>
        <end position="75"/>
    </location>
</feature>
<evidence type="ECO:0000256" key="1">
    <source>
        <dbReference type="ARBA" id="ARBA00023125"/>
    </source>
</evidence>
<dbReference type="SUPFAM" id="SSF140996">
    <property type="entry name" value="Hermes dimerisation domain"/>
    <property type="match status" value="1"/>
</dbReference>
<reference evidence="5 6" key="1">
    <citation type="journal article" date="2023" name="G3 (Bethesda)">
        <title>A chromosome-length genome assembly and annotation of blackberry (Rubus argutus, cv. 'Hillquist').</title>
        <authorList>
            <person name="Bruna T."/>
            <person name="Aryal R."/>
            <person name="Dudchenko O."/>
            <person name="Sargent D.J."/>
            <person name="Mead D."/>
            <person name="Buti M."/>
            <person name="Cavallini A."/>
            <person name="Hytonen T."/>
            <person name="Andres J."/>
            <person name="Pham M."/>
            <person name="Weisz D."/>
            <person name="Mascagni F."/>
            <person name="Usai G."/>
            <person name="Natali L."/>
            <person name="Bassil N."/>
            <person name="Fernandez G.E."/>
            <person name="Lomsadze A."/>
            <person name="Armour M."/>
            <person name="Olukolu B."/>
            <person name="Poorten T."/>
            <person name="Britton C."/>
            <person name="Davik J."/>
            <person name="Ashrafi H."/>
            <person name="Aiden E.L."/>
            <person name="Borodovsky M."/>
            <person name="Worthington M."/>
        </authorList>
    </citation>
    <scope>NUCLEOTIDE SEQUENCE [LARGE SCALE GENOMIC DNA]</scope>
    <source>
        <strain evidence="5">PI 553951</strain>
    </source>
</reference>
<proteinExistence type="predicted"/>
<dbReference type="InterPro" id="IPR025525">
    <property type="entry name" value="hAT-like_transposase_RNase-H"/>
</dbReference>
<dbReference type="InterPro" id="IPR052035">
    <property type="entry name" value="ZnF_BED_domain_contain"/>
</dbReference>
<feature type="compositionally biased region" description="Low complexity" evidence="2">
    <location>
        <begin position="34"/>
        <end position="45"/>
    </location>
</feature>
<dbReference type="PANTHER" id="PTHR46481:SF7">
    <property type="entry name" value="ZINC FINGER BED DOMAIN-CONTAINING PROTEIN RICESLEEPER 2-LIKE"/>
    <property type="match status" value="1"/>
</dbReference>
<evidence type="ECO:0008006" key="7">
    <source>
        <dbReference type="Google" id="ProtNLM"/>
    </source>
</evidence>
<evidence type="ECO:0000313" key="6">
    <source>
        <dbReference type="Proteomes" id="UP001457282"/>
    </source>
</evidence>
<dbReference type="InterPro" id="IPR008906">
    <property type="entry name" value="HATC_C_dom"/>
</dbReference>
<accession>A0AAW1X5W3</accession>
<dbReference type="PANTHER" id="PTHR46481">
    <property type="entry name" value="ZINC FINGER BED DOMAIN-CONTAINING PROTEIN 4"/>
    <property type="match status" value="1"/>
</dbReference>
<sequence length="703" mass="79600">MASSPSFQSSPSSTSISSNVILNQTSNLEPATNPIPNNNPNDPLPTRAGWKRKKRSENLDKPSTGRSKTWDSFTRPLLPDGSKDLEHAQCNFCKAIVPSDSKTNGTSSMWAHGRKCKPSPLYEAPVVRGQSTLSKDNVSGGIAYHTFSQARCIDKCVRMIIKDELPFTHVEGEGFKEFVYELQPRFKKPNRKMMAKGVWELYQMEKGKLMSEFAAHSTRVSITTDTWTSIQNINYMVVTAHFLDSDWNLHKRIINFCSIISHKGEDIGRVLEQCLRQWGINNVFTITVDNATANDSAVAYMKKRLGHQKTLHFGGEYLHLRCACHIINLVVKDGIGEIEDGIKAIWNCVKFIRSSSSRLDKFRDFSVLENLNKNANVPLDVITRWNSTHLMLVAALKYEKVFDRMAEEDAPFQKYFKDKDGKCKTRVGPPTYDDWRNAEAFVHFLGKFYEATLKLSAWKKVTAHILFSELIGLQTEIDRKMKDGSDPILQRVACGMKQKFDKYWGSFEQMNKIIIIANVLDPRWKLQLQKKGLCKDEVVTMEGVEFRGIDGGPADLFADVMQERIAEENDEISNEVDRYLGDKYVNPMTAGFDLAQWWKVNASTYPILSKLAKDILAIPCSTVASENAFSLGKRVVDPYRSSLTPQMVECLVCSSDWLKATQVNFYKEPTTEEMELYQELEELEKETDGVSLNPPSSTTTGPA</sequence>
<evidence type="ECO:0000259" key="3">
    <source>
        <dbReference type="Pfam" id="PF05699"/>
    </source>
</evidence>
<dbReference type="GO" id="GO:0003677">
    <property type="term" value="F:DNA binding"/>
    <property type="evidence" value="ECO:0007669"/>
    <property type="project" value="UniProtKB-KW"/>
</dbReference>
<dbReference type="Gene3D" id="1.10.10.1070">
    <property type="entry name" value="Zinc finger, BED domain-containing"/>
    <property type="match status" value="1"/>
</dbReference>